<organism evidence="1">
    <name type="scientific">marine metagenome</name>
    <dbReference type="NCBI Taxonomy" id="408172"/>
    <lineage>
        <taxon>unclassified sequences</taxon>
        <taxon>metagenomes</taxon>
        <taxon>ecological metagenomes</taxon>
    </lineage>
</organism>
<accession>A0A382V1V0</accession>
<sequence>AHLTGGQGVVSSNLAAPTLESLVLLKIQGFFVCSKSCLLIVK</sequence>
<gene>
    <name evidence="1" type="ORF">METZ01_LOCUS393298</name>
</gene>
<proteinExistence type="predicted"/>
<feature type="non-terminal residue" evidence="1">
    <location>
        <position position="1"/>
    </location>
</feature>
<dbReference type="AlphaFoldDB" id="A0A382V1V0"/>
<dbReference type="EMBL" id="UINC01148512">
    <property type="protein sequence ID" value="SVD40444.1"/>
    <property type="molecule type" value="Genomic_DNA"/>
</dbReference>
<name>A0A382V1V0_9ZZZZ</name>
<evidence type="ECO:0000313" key="1">
    <source>
        <dbReference type="EMBL" id="SVD40444.1"/>
    </source>
</evidence>
<reference evidence="1" key="1">
    <citation type="submission" date="2018-05" db="EMBL/GenBank/DDBJ databases">
        <authorList>
            <person name="Lanie J.A."/>
            <person name="Ng W.-L."/>
            <person name="Kazmierczak K.M."/>
            <person name="Andrzejewski T.M."/>
            <person name="Davidsen T.M."/>
            <person name="Wayne K.J."/>
            <person name="Tettelin H."/>
            <person name="Glass J.I."/>
            <person name="Rusch D."/>
            <person name="Podicherti R."/>
            <person name="Tsui H.-C.T."/>
            <person name="Winkler M.E."/>
        </authorList>
    </citation>
    <scope>NUCLEOTIDE SEQUENCE</scope>
</reference>
<protein>
    <submittedName>
        <fullName evidence="1">Uncharacterized protein</fullName>
    </submittedName>
</protein>